<dbReference type="KEGG" id="pden:F1C79_27920"/>
<sequence length="73" mass="8285">MAIELSQAKTILERYLEAELAVLDGRSVTFGSRVLTMADLDEIRAGRQEWERKVTSLENAARGRSRPYKLAVF</sequence>
<accession>A0A9X7N5M1</accession>
<keyword evidence="2" id="KW-1185">Reference proteome</keyword>
<evidence type="ECO:0000313" key="1">
    <source>
        <dbReference type="EMBL" id="QEY75146.1"/>
    </source>
</evidence>
<dbReference type="Proteomes" id="UP000326659">
    <property type="component" value="Chromosome"/>
</dbReference>
<organism evidence="1 2">
    <name type="scientific">Pseudomonas denitrificans</name>
    <dbReference type="NCBI Taxonomy" id="43306"/>
    <lineage>
        <taxon>Bacteria</taxon>
        <taxon>Pseudomonadati</taxon>
        <taxon>Pseudomonadota</taxon>
        <taxon>Gammaproteobacteria</taxon>
        <taxon>Pseudomonadales</taxon>
        <taxon>Pseudomonadaceae</taxon>
        <taxon>Halopseudomonas</taxon>
    </lineage>
</organism>
<reference evidence="1 2" key="1">
    <citation type="submission" date="2019-09" db="EMBL/GenBank/DDBJ databases">
        <title>Prosopis cineraria nodule microbiome.</title>
        <authorList>
            <person name="Chaluvadi S.R."/>
            <person name="Ali R."/>
            <person name="Wang X."/>
        </authorList>
    </citation>
    <scope>NUCLEOTIDE SEQUENCE [LARGE SCALE GENOMIC DNA]</scope>
    <source>
        <strain evidence="1 2">BG1</strain>
    </source>
</reference>
<dbReference type="Pfam" id="PF19645">
    <property type="entry name" value="DUF6148"/>
    <property type="match status" value="1"/>
</dbReference>
<dbReference type="EMBL" id="CP043626">
    <property type="protein sequence ID" value="QEY75146.1"/>
    <property type="molecule type" value="Genomic_DNA"/>
</dbReference>
<dbReference type="InterPro" id="IPR046146">
    <property type="entry name" value="DUF6148"/>
</dbReference>
<name>A0A9X7N5M1_PSEDE</name>
<dbReference type="OrthoDB" id="6053012at2"/>
<proteinExistence type="predicted"/>
<dbReference type="AlphaFoldDB" id="A0A9X7N5M1"/>
<gene>
    <name evidence="1" type="ORF">F1C79_27920</name>
</gene>
<dbReference type="RefSeq" id="WP_151189208.1">
    <property type="nucleotide sequence ID" value="NZ_CP043626.1"/>
</dbReference>
<protein>
    <submittedName>
        <fullName evidence="1">Primosomal replication protein PriB/PriC domain protein</fullName>
    </submittedName>
</protein>
<evidence type="ECO:0000313" key="2">
    <source>
        <dbReference type="Proteomes" id="UP000326659"/>
    </source>
</evidence>